<dbReference type="Proteomes" id="UP000281171">
    <property type="component" value="Unassembled WGS sequence"/>
</dbReference>
<evidence type="ECO:0000259" key="1">
    <source>
        <dbReference type="PROSITE" id="PS50994"/>
    </source>
</evidence>
<sequence length="607" mass="66137">METIRMQTVIEAAQALAQAQHGERGAIVQRAAAALNLSVQRTHALIGRAARDLGLAAPRKRRADAGRTAMTDEELDLIAGVRFHGRRATAAGGKDMISLQETIDTLHEAGKLPNRLSASRVAQLLRQRGLDVRSLARPRAHVRMRTEHVNAVWEMDASVCVLYKTPKGELLMLEVDGVHYKNKPANLVQVVDDLLVRFVCTEHASGAIAARFYTGGETAENALDFLMWCMTQRTGANGEAMPFHGVPFTLYTDQGSAFRATVFRNFCSAMGIHQQWHAPRNSRATGQVENAQNLFERGLEARLRFMDAQGMTVQRLNAAAELWMHAFNGGRKHRRHGTTRYAAWASIASEHLRLAPSMEVMRALPASVAQPRTVTGDMRVRFALKGQGSREYDVRYVPGVSAGEKVYVALNPFDVPAVRVGVVDRQTGEIVWHQVQPAQEGWMGYDAAAPVLGRDDYRALPASDADERRARIAQQAFGEQGKAIARDAAKAAKATPYAGQFDPLGDLAAKAASLPVFLQRPGVEHQASAPSVEEERLSVAAACQLMRRSLVELGLGDLYDSGSYAFLSKRYGDAGVPRSAVLGLVEQLSRPAGAQEQPGLRVVNGGA</sequence>
<dbReference type="Gene3D" id="3.30.420.10">
    <property type="entry name" value="Ribonuclease H-like superfamily/Ribonuclease H"/>
    <property type="match status" value="1"/>
</dbReference>
<dbReference type="AlphaFoldDB" id="A0A3M6QWT1"/>
<dbReference type="InterPro" id="IPR012337">
    <property type="entry name" value="RNaseH-like_sf"/>
</dbReference>
<accession>A0A3M6QWT1</accession>
<comment type="caution">
    <text evidence="2">The sequence shown here is derived from an EMBL/GenBank/DDBJ whole genome shotgun (WGS) entry which is preliminary data.</text>
</comment>
<dbReference type="SUPFAM" id="SSF53098">
    <property type="entry name" value="Ribonuclease H-like"/>
    <property type="match status" value="1"/>
</dbReference>
<dbReference type="EMBL" id="RDQK01000020">
    <property type="protein sequence ID" value="RMX07444.1"/>
    <property type="molecule type" value="Genomic_DNA"/>
</dbReference>
<dbReference type="GO" id="GO:0015074">
    <property type="term" value="P:DNA integration"/>
    <property type="evidence" value="ECO:0007669"/>
    <property type="project" value="InterPro"/>
</dbReference>
<evidence type="ECO:0000313" key="3">
    <source>
        <dbReference type="Proteomes" id="UP000281171"/>
    </source>
</evidence>
<reference evidence="2 3" key="1">
    <citation type="submission" date="2018-10" db="EMBL/GenBank/DDBJ databases">
        <title>Comamonadaceae CDC group NO-1 genome sequencing and assembly.</title>
        <authorList>
            <person name="Bernier A.-M."/>
            <person name="Bernard K."/>
        </authorList>
    </citation>
    <scope>NUCLEOTIDE SEQUENCE [LARGE SCALE GENOMIC DNA]</scope>
    <source>
        <strain evidence="2 3">NML180581</strain>
    </source>
</reference>
<dbReference type="GO" id="GO:0003676">
    <property type="term" value="F:nucleic acid binding"/>
    <property type="evidence" value="ECO:0007669"/>
    <property type="project" value="InterPro"/>
</dbReference>
<feature type="domain" description="Integrase catalytic" evidence="1">
    <location>
        <begin position="162"/>
        <end position="348"/>
    </location>
</feature>
<protein>
    <submittedName>
        <fullName evidence="2">Transposase</fullName>
    </submittedName>
</protein>
<dbReference type="PROSITE" id="PS50994">
    <property type="entry name" value="INTEGRASE"/>
    <property type="match status" value="1"/>
</dbReference>
<proteinExistence type="predicted"/>
<dbReference type="PANTHER" id="PTHR35004:SF7">
    <property type="entry name" value="INTEGRASE PROTEIN"/>
    <property type="match status" value="1"/>
</dbReference>
<dbReference type="InterPro" id="IPR001584">
    <property type="entry name" value="Integrase_cat-core"/>
</dbReference>
<dbReference type="InterPro" id="IPR036397">
    <property type="entry name" value="RNaseH_sf"/>
</dbReference>
<gene>
    <name evidence="2" type="ORF">EBQ24_08920</name>
</gene>
<dbReference type="PANTHER" id="PTHR35004">
    <property type="entry name" value="TRANSPOSASE RV3428C-RELATED"/>
    <property type="match status" value="1"/>
</dbReference>
<name>A0A3M6QWT1_9BURK</name>
<evidence type="ECO:0000313" key="2">
    <source>
        <dbReference type="EMBL" id="RMX07444.1"/>
    </source>
</evidence>
<organism evidence="2 3">
    <name type="scientific">Allofranklinella schreckenbergeri</name>
    <dbReference type="NCBI Taxonomy" id="1076744"/>
    <lineage>
        <taxon>Bacteria</taxon>
        <taxon>Pseudomonadati</taxon>
        <taxon>Pseudomonadota</taxon>
        <taxon>Betaproteobacteria</taxon>
        <taxon>Burkholderiales</taxon>
        <taxon>Comamonadaceae</taxon>
        <taxon>Allofranklinella</taxon>
    </lineage>
</organism>